<evidence type="ECO:0000256" key="2">
    <source>
        <dbReference type="ARBA" id="ARBA00008914"/>
    </source>
</evidence>
<dbReference type="InterPro" id="IPR006665">
    <property type="entry name" value="OmpA-like"/>
</dbReference>
<feature type="region of interest" description="Disordered" evidence="8">
    <location>
        <begin position="68"/>
        <end position="113"/>
    </location>
</feature>
<comment type="similarity">
    <text evidence="2">Belongs to the MotB family.</text>
</comment>
<dbReference type="OrthoDB" id="9815217at2"/>
<evidence type="ECO:0000256" key="3">
    <source>
        <dbReference type="ARBA" id="ARBA00022475"/>
    </source>
</evidence>
<keyword evidence="4" id="KW-0812">Transmembrane</keyword>
<evidence type="ECO:0000256" key="4">
    <source>
        <dbReference type="ARBA" id="ARBA00022692"/>
    </source>
</evidence>
<dbReference type="GO" id="GO:0005886">
    <property type="term" value="C:plasma membrane"/>
    <property type="evidence" value="ECO:0007669"/>
    <property type="project" value="UniProtKB-SubCell"/>
</dbReference>
<evidence type="ECO:0000256" key="8">
    <source>
        <dbReference type="SAM" id="MobiDB-lite"/>
    </source>
</evidence>
<feature type="domain" description="OmpA-like" evidence="9">
    <location>
        <begin position="145"/>
        <end position="265"/>
    </location>
</feature>
<dbReference type="InterPro" id="IPR025713">
    <property type="entry name" value="MotB-like_N_dom"/>
</dbReference>
<protein>
    <submittedName>
        <fullName evidence="10">Flagellar motor protein MotB</fullName>
    </submittedName>
</protein>
<dbReference type="RefSeq" id="WP_121131914.1">
    <property type="nucleotide sequence ID" value="NZ_JBHUFK010000037.1"/>
</dbReference>
<keyword evidence="3" id="KW-1003">Cell membrane</keyword>
<evidence type="ECO:0000259" key="9">
    <source>
        <dbReference type="PROSITE" id="PS51123"/>
    </source>
</evidence>
<dbReference type="NCBIfam" id="NF005382">
    <property type="entry name" value="PRK06925.1"/>
    <property type="match status" value="1"/>
</dbReference>
<dbReference type="Gene3D" id="3.30.1330.60">
    <property type="entry name" value="OmpA-like domain"/>
    <property type="match status" value="1"/>
</dbReference>
<feature type="compositionally biased region" description="Acidic residues" evidence="8">
    <location>
        <begin position="97"/>
        <end position="113"/>
    </location>
</feature>
<dbReference type="Pfam" id="PF13677">
    <property type="entry name" value="MotB_plug"/>
    <property type="match status" value="1"/>
</dbReference>
<evidence type="ECO:0000256" key="7">
    <source>
        <dbReference type="PROSITE-ProRule" id="PRU00473"/>
    </source>
</evidence>
<dbReference type="Pfam" id="PF00691">
    <property type="entry name" value="OmpA"/>
    <property type="match status" value="1"/>
</dbReference>
<evidence type="ECO:0000256" key="6">
    <source>
        <dbReference type="ARBA" id="ARBA00023136"/>
    </source>
</evidence>
<keyword evidence="6 7" id="KW-0472">Membrane</keyword>
<evidence type="ECO:0000256" key="5">
    <source>
        <dbReference type="ARBA" id="ARBA00022989"/>
    </source>
</evidence>
<dbReference type="InterPro" id="IPR050330">
    <property type="entry name" value="Bact_OuterMem_StrucFunc"/>
</dbReference>
<dbReference type="CDD" id="cd07185">
    <property type="entry name" value="OmpA_C-like"/>
    <property type="match status" value="1"/>
</dbReference>
<dbReference type="InterPro" id="IPR036737">
    <property type="entry name" value="OmpA-like_sf"/>
</dbReference>
<keyword evidence="5" id="KW-1133">Transmembrane helix</keyword>
<gene>
    <name evidence="10" type="primary">motB</name>
    <name evidence="10" type="ORF">D8M05_11510</name>
</gene>
<dbReference type="PANTHER" id="PTHR30329">
    <property type="entry name" value="STATOR ELEMENT OF FLAGELLAR MOTOR COMPLEX"/>
    <property type="match status" value="1"/>
</dbReference>
<organism evidence="10 11">
    <name type="scientific">Oceanobacillus bengalensis</name>
    <dbReference type="NCBI Taxonomy" id="1435466"/>
    <lineage>
        <taxon>Bacteria</taxon>
        <taxon>Bacillati</taxon>
        <taxon>Bacillota</taxon>
        <taxon>Bacilli</taxon>
        <taxon>Bacillales</taxon>
        <taxon>Bacillaceae</taxon>
        <taxon>Oceanobacillus</taxon>
    </lineage>
</organism>
<proteinExistence type="inferred from homology"/>
<dbReference type="EMBL" id="RBZO01000017">
    <property type="protein sequence ID" value="RKQ14885.1"/>
    <property type="molecule type" value="Genomic_DNA"/>
</dbReference>
<dbReference type="PANTHER" id="PTHR30329:SF16">
    <property type="entry name" value="CHEMOTAXIS MOTB PROTEIN"/>
    <property type="match status" value="1"/>
</dbReference>
<accession>A0A494YXI5</accession>
<dbReference type="AlphaFoldDB" id="A0A494YXI5"/>
<comment type="caution">
    <text evidence="10">The sequence shown here is derived from an EMBL/GenBank/DDBJ whole genome shotgun (WGS) entry which is preliminary data.</text>
</comment>
<comment type="subcellular location">
    <subcellularLocation>
        <location evidence="1">Cell membrane</location>
        <topology evidence="1">Single-pass membrane protein</topology>
    </subcellularLocation>
</comment>
<evidence type="ECO:0000313" key="10">
    <source>
        <dbReference type="EMBL" id="RKQ14885.1"/>
    </source>
</evidence>
<keyword evidence="10" id="KW-0969">Cilium</keyword>
<dbReference type="PROSITE" id="PS51123">
    <property type="entry name" value="OMPA_2"/>
    <property type="match status" value="1"/>
</dbReference>
<evidence type="ECO:0000313" key="11">
    <source>
        <dbReference type="Proteomes" id="UP000281813"/>
    </source>
</evidence>
<reference evidence="10 11" key="1">
    <citation type="journal article" date="2015" name="Antonie Van Leeuwenhoek">
        <title>Oceanobacillus bengalensis sp. nov., a bacterium isolated from seawater of the Bay of Bengal.</title>
        <authorList>
            <person name="Yongchang O."/>
            <person name="Xiang W."/>
            <person name="Wang G."/>
        </authorList>
    </citation>
    <scope>NUCLEOTIDE SEQUENCE [LARGE SCALE GENOMIC DNA]</scope>
    <source>
        <strain evidence="10 11">MCCC 1K00260</strain>
    </source>
</reference>
<keyword evidence="11" id="KW-1185">Reference proteome</keyword>
<name>A0A494YXI5_9BACI</name>
<keyword evidence="10" id="KW-0282">Flagellum</keyword>
<sequence>MKLRRRKSTNGGAPKWMVTYSDMVTLILVFFILLFSMSQISQEKFDAVSDSFQNRMIFDFFPSAVPLDNPTDNSEHEKEDELSNEFEDPLNLGSNEKDEEEATGDIVEETEETEIDSLTQLINDVESFLDENKLNDVISATRTTRGVELVLQDSILFEPGEAEILDEGIPFLERIGTLLSRIENDIKVEGHTDTNPMNSYRYPSNWELSGARASVVVRFLVNELDINQSRFSIAGYGETMPIAPNDSKANMTKNRRVEIIILDEPST</sequence>
<evidence type="ECO:0000256" key="1">
    <source>
        <dbReference type="ARBA" id="ARBA00004162"/>
    </source>
</evidence>
<dbReference type="Proteomes" id="UP000281813">
    <property type="component" value="Unassembled WGS sequence"/>
</dbReference>
<dbReference type="SUPFAM" id="SSF103088">
    <property type="entry name" value="OmpA-like"/>
    <property type="match status" value="1"/>
</dbReference>
<keyword evidence="10" id="KW-0966">Cell projection</keyword>